<keyword evidence="2" id="KW-1185">Reference proteome</keyword>
<evidence type="ECO:0000313" key="2">
    <source>
        <dbReference type="Proteomes" id="UP001403385"/>
    </source>
</evidence>
<accession>A0AAW9RUA7</accession>
<proteinExistence type="predicted"/>
<dbReference type="RefSeq" id="WP_346819439.1">
    <property type="nucleotide sequence ID" value="NZ_JBDKWZ010000001.1"/>
</dbReference>
<evidence type="ECO:0000313" key="1">
    <source>
        <dbReference type="EMBL" id="MEN7546655.1"/>
    </source>
</evidence>
<name>A0AAW9RUA7_9BACT</name>
<gene>
    <name evidence="1" type="ORF">AAG747_01970</name>
</gene>
<dbReference type="PANTHER" id="PTHR46246:SF1">
    <property type="entry name" value="GUANOSINE-3',5'-BIS(DIPHOSPHATE) 3'-PYROPHOSPHOHYDROLASE MESH1"/>
    <property type="match status" value="1"/>
</dbReference>
<dbReference type="AlphaFoldDB" id="A0AAW9RUA7"/>
<comment type="caution">
    <text evidence="1">The sequence shown here is derived from an EMBL/GenBank/DDBJ whole genome shotgun (WGS) entry which is preliminary data.</text>
</comment>
<dbReference type="GO" id="GO:0008893">
    <property type="term" value="F:guanosine-3',5'-bis(diphosphate) 3'-diphosphatase activity"/>
    <property type="evidence" value="ECO:0007669"/>
    <property type="project" value="TreeGrafter"/>
</dbReference>
<dbReference type="Proteomes" id="UP001403385">
    <property type="component" value="Unassembled WGS sequence"/>
</dbReference>
<dbReference type="EMBL" id="JBDKWZ010000001">
    <property type="protein sequence ID" value="MEN7546655.1"/>
    <property type="molecule type" value="Genomic_DNA"/>
</dbReference>
<dbReference type="InterPro" id="IPR052194">
    <property type="entry name" value="MESH1"/>
</dbReference>
<dbReference type="Pfam" id="PF13328">
    <property type="entry name" value="HD_4"/>
    <property type="match status" value="1"/>
</dbReference>
<sequence>MKKSNWSPEIYRKAWHFASLAHQGQNYGGSQKDQYLDYLTHIGNVAMEVINALAQSGGLNGNLAIQCALLHDILEDTHHTFDELQQHFGEEVAHGVQALTKNKNLPSKEAQMADSLERIRQQPKEIWMVKMADRVTNLYQPPFYWNTEKKIAYREEAQVIYQTLSQANEVLAKRLTRKIEEYQQFFNN</sequence>
<reference evidence="1 2" key="1">
    <citation type="submission" date="2024-04" db="EMBL/GenBank/DDBJ databases">
        <title>Novel genus in family Flammeovirgaceae.</title>
        <authorList>
            <person name="Nguyen T.H."/>
            <person name="Vuong T.Q."/>
            <person name="Le H."/>
            <person name="Kim S.-G."/>
        </authorList>
    </citation>
    <scope>NUCLEOTIDE SEQUENCE [LARGE SCALE GENOMIC DNA]</scope>
    <source>
        <strain evidence="1 2">JCM 23209</strain>
    </source>
</reference>
<dbReference type="Gene3D" id="1.10.3210.10">
    <property type="entry name" value="Hypothetical protein af1432"/>
    <property type="match status" value="1"/>
</dbReference>
<protein>
    <submittedName>
        <fullName evidence="1">HD domain-containing protein</fullName>
    </submittedName>
</protein>
<dbReference type="PANTHER" id="PTHR46246">
    <property type="entry name" value="GUANOSINE-3',5'-BIS(DIPHOSPHATE) 3'-PYROPHOSPHOHYDROLASE MESH1"/>
    <property type="match status" value="1"/>
</dbReference>
<dbReference type="SUPFAM" id="SSF109604">
    <property type="entry name" value="HD-domain/PDEase-like"/>
    <property type="match status" value="1"/>
</dbReference>
<organism evidence="1 2">
    <name type="scientific">Rapidithrix thailandica</name>
    <dbReference type="NCBI Taxonomy" id="413964"/>
    <lineage>
        <taxon>Bacteria</taxon>
        <taxon>Pseudomonadati</taxon>
        <taxon>Bacteroidota</taxon>
        <taxon>Cytophagia</taxon>
        <taxon>Cytophagales</taxon>
        <taxon>Flammeovirgaceae</taxon>
        <taxon>Rapidithrix</taxon>
    </lineage>
</organism>